<evidence type="ECO:0000313" key="1">
    <source>
        <dbReference type="EMBL" id="PPR01172.1"/>
    </source>
</evidence>
<dbReference type="EMBL" id="NHYE01000961">
    <property type="protein sequence ID" value="PPR01172.1"/>
    <property type="molecule type" value="Genomic_DNA"/>
</dbReference>
<organism evidence="1 2">
    <name type="scientific">Gymnopilus dilepis</name>
    <dbReference type="NCBI Taxonomy" id="231916"/>
    <lineage>
        <taxon>Eukaryota</taxon>
        <taxon>Fungi</taxon>
        <taxon>Dikarya</taxon>
        <taxon>Basidiomycota</taxon>
        <taxon>Agaricomycotina</taxon>
        <taxon>Agaricomycetes</taxon>
        <taxon>Agaricomycetidae</taxon>
        <taxon>Agaricales</taxon>
        <taxon>Agaricineae</taxon>
        <taxon>Hymenogastraceae</taxon>
        <taxon>Gymnopilus</taxon>
    </lineage>
</organism>
<sequence>MPASKDVFFGSPLSFGSGSGLHIADAYTPFSSSTLSESFFTEAHTPISKANLAAHLCLTPILCCNLEVTRFYSNFGAHISRATVREELQPGLSLEEGGERLCDMIDAALELQAPLMV</sequence>
<protein>
    <submittedName>
        <fullName evidence="1">Uncharacterized protein</fullName>
    </submittedName>
</protein>
<dbReference type="InParanoid" id="A0A409YDS9"/>
<comment type="caution">
    <text evidence="1">The sequence shown here is derived from an EMBL/GenBank/DDBJ whole genome shotgun (WGS) entry which is preliminary data.</text>
</comment>
<name>A0A409YDS9_9AGAR</name>
<evidence type="ECO:0000313" key="2">
    <source>
        <dbReference type="Proteomes" id="UP000284706"/>
    </source>
</evidence>
<reference evidence="1 2" key="1">
    <citation type="journal article" date="2018" name="Evol. Lett.">
        <title>Horizontal gene cluster transfer increased hallucinogenic mushroom diversity.</title>
        <authorList>
            <person name="Reynolds H.T."/>
            <person name="Vijayakumar V."/>
            <person name="Gluck-Thaler E."/>
            <person name="Korotkin H.B."/>
            <person name="Matheny P.B."/>
            <person name="Slot J.C."/>
        </authorList>
    </citation>
    <scope>NUCLEOTIDE SEQUENCE [LARGE SCALE GENOMIC DNA]</scope>
    <source>
        <strain evidence="1 2">SRW20</strain>
    </source>
</reference>
<gene>
    <name evidence="1" type="ORF">CVT26_016026</name>
</gene>
<accession>A0A409YDS9</accession>
<dbReference type="Proteomes" id="UP000284706">
    <property type="component" value="Unassembled WGS sequence"/>
</dbReference>
<proteinExistence type="predicted"/>
<keyword evidence="2" id="KW-1185">Reference proteome</keyword>
<dbReference type="AlphaFoldDB" id="A0A409YDS9"/>